<evidence type="ECO:0000313" key="2">
    <source>
        <dbReference type="EMBL" id="KKL24391.1"/>
    </source>
</evidence>
<proteinExistence type="predicted"/>
<dbReference type="Pfam" id="PF13392">
    <property type="entry name" value="HNH_3"/>
    <property type="match status" value="1"/>
</dbReference>
<evidence type="ECO:0000259" key="1">
    <source>
        <dbReference type="Pfam" id="PF13392"/>
    </source>
</evidence>
<dbReference type="AlphaFoldDB" id="A0A0F9E3B0"/>
<dbReference type="SUPFAM" id="SSF54060">
    <property type="entry name" value="His-Me finger endonucleases"/>
    <property type="match status" value="1"/>
</dbReference>
<gene>
    <name evidence="2" type="ORF">LCGC14_2415780</name>
</gene>
<dbReference type="EMBL" id="LAZR01036613">
    <property type="protein sequence ID" value="KKL24391.1"/>
    <property type="molecule type" value="Genomic_DNA"/>
</dbReference>
<protein>
    <recommendedName>
        <fullName evidence="1">HNH nuclease domain-containing protein</fullName>
    </recommendedName>
</protein>
<dbReference type="InterPro" id="IPR044925">
    <property type="entry name" value="His-Me_finger_sf"/>
</dbReference>
<comment type="caution">
    <text evidence="2">The sequence shown here is derived from an EMBL/GenBank/DDBJ whole genome shotgun (WGS) entry which is preliminary data.</text>
</comment>
<reference evidence="2" key="1">
    <citation type="journal article" date="2015" name="Nature">
        <title>Complex archaea that bridge the gap between prokaryotes and eukaryotes.</title>
        <authorList>
            <person name="Spang A."/>
            <person name="Saw J.H."/>
            <person name="Jorgensen S.L."/>
            <person name="Zaremba-Niedzwiedzka K."/>
            <person name="Martijn J."/>
            <person name="Lind A.E."/>
            <person name="van Eijk R."/>
            <person name="Schleper C."/>
            <person name="Guy L."/>
            <person name="Ettema T.J."/>
        </authorList>
    </citation>
    <scope>NUCLEOTIDE SEQUENCE</scope>
</reference>
<sequence>MKMIKLSSGEEVRVDDKDYDNLNAFKWHLHRSGNFKHLGKPYAARSQARKGEHPVTIRMHRQIMNCPKGMDVDHLDDDVLNNQRHNLERTTHKENMRRTHKKKCMRISNVC</sequence>
<feature type="domain" description="HNH nuclease" evidence="1">
    <location>
        <begin position="66"/>
        <end position="97"/>
    </location>
</feature>
<dbReference type="Gene3D" id="3.90.75.20">
    <property type="match status" value="1"/>
</dbReference>
<accession>A0A0F9E3B0</accession>
<dbReference type="InterPro" id="IPR003615">
    <property type="entry name" value="HNH_nuc"/>
</dbReference>
<organism evidence="2">
    <name type="scientific">marine sediment metagenome</name>
    <dbReference type="NCBI Taxonomy" id="412755"/>
    <lineage>
        <taxon>unclassified sequences</taxon>
        <taxon>metagenomes</taxon>
        <taxon>ecological metagenomes</taxon>
    </lineage>
</organism>
<name>A0A0F9E3B0_9ZZZZ</name>